<proteinExistence type="predicted"/>
<sequence>MSDVESMHSAHSEEESFDHSKDEAPEHHEAAAAEEAPKPAEEDDDIVVKPERLSRDEWLNSLDATFHFGSKKHQSIPDDLKIPIAICCLPKDKRRFVMAKLAKCRRQVPVDEEEVKAPVEEKKEKKHAAGPE</sequence>
<dbReference type="EMBL" id="KZ859045">
    <property type="protein sequence ID" value="RDW24184.1"/>
    <property type="molecule type" value="Genomic_DNA"/>
</dbReference>
<dbReference type="Proteomes" id="UP000256601">
    <property type="component" value="Unassembled WGS sequence"/>
</dbReference>
<reference evidence="4 6" key="2">
    <citation type="submission" date="2018-07" db="EMBL/GenBank/DDBJ databases">
        <title>Draft Genome Assemblies for Five Robust Yarrowia lipolytica Strains Exhibiting High Lipid Production and Pentose Sugar Utilization and Sugar Alcohol Secretion from Undetoxified Lignocellulosic Biomass Hydrolysates.</title>
        <authorList>
            <consortium name="DOE Joint Genome Institute"/>
            <person name="Walker C."/>
            <person name="Ryu S."/>
            <person name="Na H."/>
            <person name="Zane M."/>
            <person name="LaButti K."/>
            <person name="Lipzen A."/>
            <person name="Haridas S."/>
            <person name="Barry K."/>
            <person name="Grigoriev I.V."/>
            <person name="Quarterman J."/>
            <person name="Slininger P."/>
            <person name="Dien B."/>
            <person name="Trinh C.T."/>
        </authorList>
    </citation>
    <scope>NUCLEOTIDE SEQUENCE [LARGE SCALE GENOMIC DNA]</scope>
    <source>
        <strain evidence="4 6">YB392</strain>
    </source>
</reference>
<gene>
    <name evidence="4" type="ORF">B0I71DRAFT_122374</name>
    <name evidence="2" type="ORF">YALI1_C27182g</name>
    <name evidence="3" type="ORF">YALI1_C27786g</name>
</gene>
<evidence type="ECO:0000256" key="1">
    <source>
        <dbReference type="SAM" id="MobiDB-lite"/>
    </source>
</evidence>
<organism evidence="3 5">
    <name type="scientific">Yarrowia lipolytica</name>
    <name type="common">Candida lipolytica</name>
    <dbReference type="NCBI Taxonomy" id="4952"/>
    <lineage>
        <taxon>Eukaryota</taxon>
        <taxon>Fungi</taxon>
        <taxon>Dikarya</taxon>
        <taxon>Ascomycota</taxon>
        <taxon>Saccharomycotina</taxon>
        <taxon>Dipodascomycetes</taxon>
        <taxon>Dipodascales</taxon>
        <taxon>Dipodascales incertae sedis</taxon>
        <taxon>Yarrowia</taxon>
    </lineage>
</organism>
<dbReference type="OrthoDB" id="4094040at2759"/>
<evidence type="ECO:0000313" key="2">
    <source>
        <dbReference type="EMBL" id="AOW03110.1"/>
    </source>
</evidence>
<dbReference type="KEGG" id="yli:2909929"/>
<evidence type="ECO:0000313" key="4">
    <source>
        <dbReference type="EMBL" id="RDW24184.1"/>
    </source>
</evidence>
<feature type="region of interest" description="Disordered" evidence="1">
    <location>
        <begin position="109"/>
        <end position="132"/>
    </location>
</feature>
<dbReference type="VEuPathDB" id="FungiDB:YALI1_C27182g"/>
<evidence type="ECO:0000313" key="6">
    <source>
        <dbReference type="Proteomes" id="UP000256601"/>
    </source>
</evidence>
<dbReference type="EMBL" id="CP017555">
    <property type="protein sequence ID" value="AOW03110.1"/>
    <property type="molecule type" value="Genomic_DNA"/>
</dbReference>
<feature type="region of interest" description="Disordered" evidence="1">
    <location>
        <begin position="1"/>
        <end position="51"/>
    </location>
</feature>
<dbReference type="VEuPathDB" id="FungiDB:YALI1_C27786g"/>
<dbReference type="Proteomes" id="UP000182444">
    <property type="component" value="Chromosome 1C"/>
</dbReference>
<dbReference type="EMBL" id="CP017555">
    <property type="protein sequence ID" value="AOW03134.1"/>
    <property type="molecule type" value="Genomic_DNA"/>
</dbReference>
<feature type="compositionally biased region" description="Basic and acidic residues" evidence="1">
    <location>
        <begin position="115"/>
        <end position="132"/>
    </location>
</feature>
<protein>
    <submittedName>
        <fullName evidence="3">Uncharacterized protein</fullName>
    </submittedName>
</protein>
<evidence type="ECO:0000313" key="5">
    <source>
        <dbReference type="Proteomes" id="UP000182444"/>
    </source>
</evidence>
<dbReference type="VEuPathDB" id="FungiDB:YALI0_C19822g"/>
<evidence type="ECO:0000313" key="3">
    <source>
        <dbReference type="EMBL" id="AOW03134.1"/>
    </source>
</evidence>
<reference evidence="3 5" key="1">
    <citation type="journal article" date="2016" name="PLoS ONE">
        <title>Sequence Assembly of Yarrowia lipolytica Strain W29/CLIB89 Shows Transposable Element Diversity.</title>
        <authorList>
            <person name="Magnan C."/>
            <person name="Yu J."/>
            <person name="Chang I."/>
            <person name="Jahn E."/>
            <person name="Kanomata Y."/>
            <person name="Wu J."/>
            <person name="Zeller M."/>
            <person name="Oakes M."/>
            <person name="Baldi P."/>
            <person name="Sandmeyer S."/>
        </authorList>
    </citation>
    <scope>NUCLEOTIDE SEQUENCE [LARGE SCALE GENOMIC DNA]</scope>
    <source>
        <strain evidence="3">CLIB89</strain>
        <strain evidence="5">CLIB89(W29)</strain>
    </source>
</reference>
<accession>A0A1D8NBW9</accession>
<dbReference type="AlphaFoldDB" id="A0A1D8NBW9"/>
<dbReference type="GeneID" id="2909929"/>
<name>A0A1D8NBW9_YARLL</name>
<dbReference type="RefSeq" id="XP_502028.2">
    <property type="nucleotide sequence ID" value="XM_502028.2"/>
</dbReference>